<dbReference type="InterPro" id="IPR032675">
    <property type="entry name" value="LRR_dom_sf"/>
</dbReference>
<dbReference type="STRING" id="1314778.A0A5C3PB22"/>
<gene>
    <name evidence="1" type="ORF">K466DRAFT_654268</name>
</gene>
<name>A0A5C3PB22_9APHY</name>
<reference evidence="1 2" key="1">
    <citation type="journal article" date="2019" name="Nat. Ecol. Evol.">
        <title>Megaphylogeny resolves global patterns of mushroom evolution.</title>
        <authorList>
            <person name="Varga T."/>
            <person name="Krizsan K."/>
            <person name="Foldi C."/>
            <person name="Dima B."/>
            <person name="Sanchez-Garcia M."/>
            <person name="Sanchez-Ramirez S."/>
            <person name="Szollosi G.J."/>
            <person name="Szarkandi J.G."/>
            <person name="Papp V."/>
            <person name="Albert L."/>
            <person name="Andreopoulos W."/>
            <person name="Angelini C."/>
            <person name="Antonin V."/>
            <person name="Barry K.W."/>
            <person name="Bougher N.L."/>
            <person name="Buchanan P."/>
            <person name="Buyck B."/>
            <person name="Bense V."/>
            <person name="Catcheside P."/>
            <person name="Chovatia M."/>
            <person name="Cooper J."/>
            <person name="Damon W."/>
            <person name="Desjardin D."/>
            <person name="Finy P."/>
            <person name="Geml J."/>
            <person name="Haridas S."/>
            <person name="Hughes K."/>
            <person name="Justo A."/>
            <person name="Karasinski D."/>
            <person name="Kautmanova I."/>
            <person name="Kiss B."/>
            <person name="Kocsube S."/>
            <person name="Kotiranta H."/>
            <person name="LaButti K.M."/>
            <person name="Lechner B.E."/>
            <person name="Liimatainen K."/>
            <person name="Lipzen A."/>
            <person name="Lukacs Z."/>
            <person name="Mihaltcheva S."/>
            <person name="Morgado L.N."/>
            <person name="Niskanen T."/>
            <person name="Noordeloos M.E."/>
            <person name="Ohm R.A."/>
            <person name="Ortiz-Santana B."/>
            <person name="Ovrebo C."/>
            <person name="Racz N."/>
            <person name="Riley R."/>
            <person name="Savchenko A."/>
            <person name="Shiryaev A."/>
            <person name="Soop K."/>
            <person name="Spirin V."/>
            <person name="Szebenyi C."/>
            <person name="Tomsovsky M."/>
            <person name="Tulloss R.E."/>
            <person name="Uehling J."/>
            <person name="Grigoriev I.V."/>
            <person name="Vagvolgyi C."/>
            <person name="Papp T."/>
            <person name="Martin F.M."/>
            <person name="Miettinen O."/>
            <person name="Hibbett D.S."/>
            <person name="Nagy L.G."/>
        </authorList>
    </citation>
    <scope>NUCLEOTIDE SEQUENCE [LARGE SCALE GENOMIC DNA]</scope>
    <source>
        <strain evidence="1 2">HHB13444</strain>
    </source>
</reference>
<proteinExistence type="predicted"/>
<accession>A0A5C3PB22</accession>
<dbReference type="Proteomes" id="UP000308197">
    <property type="component" value="Unassembled WGS sequence"/>
</dbReference>
<protein>
    <recommendedName>
        <fullName evidence="3">F-box domain-containing protein</fullName>
    </recommendedName>
</protein>
<evidence type="ECO:0008006" key="3">
    <source>
        <dbReference type="Google" id="ProtNLM"/>
    </source>
</evidence>
<sequence length="373" mass="41629">MRSCLSLHASNIILTPDVERTSVIARAFDTNSTLGPLVKSVELRCQAAPFIYPLSVHVVGRLSNVQKAIFAALNKHQPFDTSFIRLFVAPCQSLKMMTLAFIGFPNLSDLVRILWSFPSLESLMLQHCSWGDSPTDALPDASLHPGHTSKLTGLTLWLYHAARPPLSLAPFGTNLTKLDIDPLHSFASTVDYKGLAALEKLVIFTLRLTKSDIAVAPQALSHIRSTSLRWLGIAHRVEEQSPEATVRQLETLNPKLADVLERPTFWDLKGLRWAVHCRVLPAYVAQQKWKRAVTPFVPVMEDRKLLSVVIEGLASLERLASLDFVSQALSLSITHRVEDQTVEETVRPLDALNPNLQELLARPAFWDLRSVSW</sequence>
<dbReference type="SUPFAM" id="SSF52047">
    <property type="entry name" value="RNI-like"/>
    <property type="match status" value="1"/>
</dbReference>
<dbReference type="Gene3D" id="3.80.10.10">
    <property type="entry name" value="Ribonuclease Inhibitor"/>
    <property type="match status" value="1"/>
</dbReference>
<dbReference type="EMBL" id="ML211255">
    <property type="protein sequence ID" value="TFK85410.1"/>
    <property type="molecule type" value="Genomic_DNA"/>
</dbReference>
<evidence type="ECO:0000313" key="2">
    <source>
        <dbReference type="Proteomes" id="UP000308197"/>
    </source>
</evidence>
<dbReference type="InParanoid" id="A0A5C3PB22"/>
<evidence type="ECO:0000313" key="1">
    <source>
        <dbReference type="EMBL" id="TFK85410.1"/>
    </source>
</evidence>
<keyword evidence="2" id="KW-1185">Reference proteome</keyword>
<dbReference type="AlphaFoldDB" id="A0A5C3PB22"/>
<organism evidence="1 2">
    <name type="scientific">Polyporus arcularius HHB13444</name>
    <dbReference type="NCBI Taxonomy" id="1314778"/>
    <lineage>
        <taxon>Eukaryota</taxon>
        <taxon>Fungi</taxon>
        <taxon>Dikarya</taxon>
        <taxon>Basidiomycota</taxon>
        <taxon>Agaricomycotina</taxon>
        <taxon>Agaricomycetes</taxon>
        <taxon>Polyporales</taxon>
        <taxon>Polyporaceae</taxon>
        <taxon>Polyporus</taxon>
    </lineage>
</organism>